<sequence>MTNSLITIISIVFVIAIAFALASRFKLSNKYERKPTKLSSWNRQDIGEDPSSDGNTP</sequence>
<accession>A0A6J7HAJ1</accession>
<organism evidence="3">
    <name type="scientific">freshwater metagenome</name>
    <dbReference type="NCBI Taxonomy" id="449393"/>
    <lineage>
        <taxon>unclassified sequences</taxon>
        <taxon>metagenomes</taxon>
        <taxon>ecological metagenomes</taxon>
    </lineage>
</organism>
<keyword evidence="2" id="KW-1133">Transmembrane helix</keyword>
<evidence type="ECO:0000256" key="1">
    <source>
        <dbReference type="SAM" id="MobiDB-lite"/>
    </source>
</evidence>
<keyword evidence="2" id="KW-0812">Transmembrane</keyword>
<keyword evidence="2" id="KW-0472">Membrane</keyword>
<protein>
    <submittedName>
        <fullName evidence="3">Unannotated protein</fullName>
    </submittedName>
</protein>
<reference evidence="3" key="1">
    <citation type="submission" date="2020-05" db="EMBL/GenBank/DDBJ databases">
        <authorList>
            <person name="Chiriac C."/>
            <person name="Salcher M."/>
            <person name="Ghai R."/>
            <person name="Kavagutti S V."/>
        </authorList>
    </citation>
    <scope>NUCLEOTIDE SEQUENCE</scope>
</reference>
<gene>
    <name evidence="3" type="ORF">UFOPK3614_00447</name>
</gene>
<feature type="region of interest" description="Disordered" evidence="1">
    <location>
        <begin position="32"/>
        <end position="57"/>
    </location>
</feature>
<dbReference type="AlphaFoldDB" id="A0A6J7HAJ1"/>
<dbReference type="EMBL" id="CAFBMS010000016">
    <property type="protein sequence ID" value="CAB4913565.1"/>
    <property type="molecule type" value="Genomic_DNA"/>
</dbReference>
<proteinExistence type="predicted"/>
<evidence type="ECO:0000256" key="2">
    <source>
        <dbReference type="SAM" id="Phobius"/>
    </source>
</evidence>
<evidence type="ECO:0000313" key="3">
    <source>
        <dbReference type="EMBL" id="CAB4913565.1"/>
    </source>
</evidence>
<feature type="transmembrane region" description="Helical" evidence="2">
    <location>
        <begin position="6"/>
        <end position="25"/>
    </location>
</feature>
<name>A0A6J7HAJ1_9ZZZZ</name>